<dbReference type="OrthoDB" id="6429330at2"/>
<comment type="caution">
    <text evidence="2">The sequence shown here is derived from an EMBL/GenBank/DDBJ whole genome shotgun (WGS) entry which is preliminary data.</text>
</comment>
<evidence type="ECO:0000313" key="4">
    <source>
        <dbReference type="Proteomes" id="UP000036196"/>
    </source>
</evidence>
<dbReference type="Proteomes" id="UP000036196">
    <property type="component" value="Unassembled WGS sequence"/>
</dbReference>
<dbReference type="EMBL" id="JAVDNV010000017">
    <property type="protein sequence ID" value="MDQ2311467.1"/>
    <property type="molecule type" value="Genomic_DNA"/>
</dbReference>
<dbReference type="GeneID" id="61386397"/>
<keyword evidence="4" id="KW-1185">Reference proteome</keyword>
<dbReference type="PATRIC" id="fig|61647.13.peg.2388"/>
<dbReference type="KEGG" id="pge:LG71_09995"/>
<evidence type="ECO:0000313" key="1">
    <source>
        <dbReference type="EMBL" id="EML1472693.1"/>
    </source>
</evidence>
<dbReference type="STRING" id="61647.LG71_09995"/>
<dbReference type="EMBL" id="LDZF01000004">
    <property type="protein sequence ID" value="KMK15426.1"/>
    <property type="molecule type" value="Genomic_DNA"/>
</dbReference>
<proteinExistence type="predicted"/>
<dbReference type="eggNOG" id="ENOG50332W4">
    <property type="taxonomic scope" value="Bacteria"/>
</dbReference>
<protein>
    <submittedName>
        <fullName evidence="2">Uncharacterized protein</fullName>
    </submittedName>
</protein>
<gene>
    <name evidence="2" type="ORF">ABW06_05495</name>
    <name evidence="1" type="ORF">QEG54_003467</name>
    <name evidence="3" type="ORF">RBJ30_20550</name>
</gene>
<name>A0A089PIV8_PLUGE</name>
<evidence type="ECO:0000313" key="2">
    <source>
        <dbReference type="EMBL" id="KMK15426.1"/>
    </source>
</evidence>
<dbReference type="Proteomes" id="UP001236270">
    <property type="component" value="Unassembled WGS sequence"/>
</dbReference>
<dbReference type="RefSeq" id="WP_043082357.1">
    <property type="nucleotide sequence ID" value="NZ_CACVCI010000001.1"/>
</dbReference>
<dbReference type="AlphaFoldDB" id="A0A089PIV8"/>
<accession>A0A089PIV8</accession>
<reference evidence="3" key="2">
    <citation type="submission" date="2023-08" db="EMBL/GenBank/DDBJ databases">
        <title>WGS of pathogenic bacterial species, Los Angeles County Public Health Laboratories.</title>
        <authorList>
            <person name="Garrigues J.M."/>
            <person name="Green N.M."/>
        </authorList>
    </citation>
    <scope>NUCLEOTIDE SEQUENCE</scope>
    <source>
        <strain evidence="3">LACPHL-BACT-2023-00068</strain>
    </source>
</reference>
<organism evidence="2 4">
    <name type="scientific">Pluralibacter gergoviae</name>
    <name type="common">Enterobacter gergoviae</name>
    <dbReference type="NCBI Taxonomy" id="61647"/>
    <lineage>
        <taxon>Bacteria</taxon>
        <taxon>Pseudomonadati</taxon>
        <taxon>Pseudomonadota</taxon>
        <taxon>Gammaproteobacteria</taxon>
        <taxon>Enterobacterales</taxon>
        <taxon>Enterobacteriaceae</taxon>
        <taxon>Pluralibacter</taxon>
    </lineage>
</organism>
<dbReference type="EMBL" id="ABLOKC030000020">
    <property type="protein sequence ID" value="EML1472693.1"/>
    <property type="molecule type" value="Genomic_DNA"/>
</dbReference>
<reference evidence="2 4" key="1">
    <citation type="submission" date="2015-05" db="EMBL/GenBank/DDBJ databases">
        <title>Genome sequences of Pluralibacter gergoviae.</title>
        <authorList>
            <person name="Greninger A.L."/>
            <person name="Miller S."/>
        </authorList>
    </citation>
    <scope>NUCLEOTIDE SEQUENCE [LARGE SCALE GENOMIC DNA]</scope>
    <source>
        <strain evidence="2 4">JS81F13</strain>
    </source>
</reference>
<evidence type="ECO:0000313" key="3">
    <source>
        <dbReference type="EMBL" id="MDQ2311467.1"/>
    </source>
</evidence>
<reference evidence="1" key="3">
    <citation type="submission" date="2024-02" db="EMBL/GenBank/DDBJ databases">
        <authorList>
            <consortium name="Clinical and Environmental Microbiology Branch: Whole genome sequencing antimicrobial resistance pathogens in the healthcare setting"/>
        </authorList>
    </citation>
    <scope>NUCLEOTIDE SEQUENCE</scope>
    <source>
        <strain evidence="1">2021DK-00143</strain>
    </source>
</reference>
<sequence>MYSAGDLVQPKQGGPKMKVIEVSGEQIITVAVGDEQGKKYTLTANEVAPYREEGDFGVC</sequence>